<feature type="transmembrane region" description="Helical" evidence="1">
    <location>
        <begin position="134"/>
        <end position="153"/>
    </location>
</feature>
<proteinExistence type="predicted"/>
<evidence type="ECO:0000313" key="4">
    <source>
        <dbReference type="Proteomes" id="UP001154272"/>
    </source>
</evidence>
<dbReference type="CDD" id="cd03392">
    <property type="entry name" value="PAP2_like_2"/>
    <property type="match status" value="1"/>
</dbReference>
<dbReference type="InterPro" id="IPR000326">
    <property type="entry name" value="PAP2/HPO"/>
</dbReference>
<keyword evidence="4" id="KW-1185">Reference proteome</keyword>
<evidence type="ECO:0000259" key="2">
    <source>
        <dbReference type="SMART" id="SM00014"/>
    </source>
</evidence>
<dbReference type="Pfam" id="PF01569">
    <property type="entry name" value="PAP2"/>
    <property type="match status" value="1"/>
</dbReference>
<dbReference type="SUPFAM" id="SSF48317">
    <property type="entry name" value="Acid phosphatase/Vanadium-dependent haloperoxidase"/>
    <property type="match status" value="1"/>
</dbReference>
<feature type="transmembrane region" description="Helical" evidence="1">
    <location>
        <begin position="41"/>
        <end position="61"/>
    </location>
</feature>
<comment type="caution">
    <text evidence="3">The sequence shown here is derived from an EMBL/GenBank/DDBJ whole genome shotgun (WGS) entry which is preliminary data.</text>
</comment>
<dbReference type="PANTHER" id="PTHR14969">
    <property type="entry name" value="SPHINGOSINE-1-PHOSPHATE PHOSPHOHYDROLASE"/>
    <property type="match status" value="1"/>
</dbReference>
<dbReference type="InterPro" id="IPR036938">
    <property type="entry name" value="PAP2/HPO_sf"/>
</dbReference>
<evidence type="ECO:0000256" key="1">
    <source>
        <dbReference type="SAM" id="Phobius"/>
    </source>
</evidence>
<accession>A0ABN8W8D0</accession>
<keyword evidence="1" id="KW-1133">Transmembrane helix</keyword>
<dbReference type="Proteomes" id="UP001154272">
    <property type="component" value="Unassembled WGS sequence"/>
</dbReference>
<dbReference type="PANTHER" id="PTHR14969:SF13">
    <property type="entry name" value="AT30094P"/>
    <property type="match status" value="1"/>
</dbReference>
<name>A0ABN8W8D0_9PROT</name>
<evidence type="ECO:0000313" key="3">
    <source>
        <dbReference type="EMBL" id="CAI3935879.1"/>
    </source>
</evidence>
<feature type="transmembrane region" description="Helical" evidence="1">
    <location>
        <begin position="109"/>
        <end position="127"/>
    </location>
</feature>
<reference evidence="3" key="1">
    <citation type="submission" date="2022-10" db="EMBL/GenBank/DDBJ databases">
        <authorList>
            <person name="Botero Cardona J."/>
        </authorList>
    </citation>
    <scope>NUCLEOTIDE SEQUENCE</scope>
    <source>
        <strain evidence="3">R-83534</strain>
    </source>
</reference>
<organism evidence="3 4">
    <name type="scientific">Commensalibacter papalotli</name>
    <name type="common">ex Botero et al. 2024</name>
    <dbReference type="NCBI Taxonomy" id="2972766"/>
    <lineage>
        <taxon>Bacteria</taxon>
        <taxon>Pseudomonadati</taxon>
        <taxon>Pseudomonadota</taxon>
        <taxon>Alphaproteobacteria</taxon>
        <taxon>Acetobacterales</taxon>
        <taxon>Acetobacteraceae</taxon>
    </lineage>
</organism>
<gene>
    <name evidence="3" type="ORF">R83534S58_LOCUS823</name>
</gene>
<sequence length="193" mass="21625">MALFCIAILIALFTTWDATLSHILVYSPSDYDVPLVKAISKIGSFTIITPLTLLLGGWLWFKKRAYEAIWVLITMGSCRIVFTLLKLAVGRARPIFDEPLTHAISYSFPSGHSVNSLAFLFVCYFIFDQKRSMLILCILGSLLIGWSRLALGAHWCSDVLAGWGGGLMWVSLAYQAKVSIPLQNYINQYLPRQ</sequence>
<feature type="transmembrane region" description="Helical" evidence="1">
    <location>
        <begin position="68"/>
        <end position="89"/>
    </location>
</feature>
<feature type="domain" description="Phosphatidic acid phosphatase type 2/haloperoxidase" evidence="2">
    <location>
        <begin position="68"/>
        <end position="174"/>
    </location>
</feature>
<keyword evidence="1" id="KW-0812">Transmembrane</keyword>
<protein>
    <submittedName>
        <fullName evidence="3">Membrane-associated phospholipid phosphatase (PgpB) (PDB:1D2T)</fullName>
    </submittedName>
</protein>
<keyword evidence="1" id="KW-0472">Membrane</keyword>
<dbReference type="Gene3D" id="1.20.144.10">
    <property type="entry name" value="Phosphatidic acid phosphatase type 2/haloperoxidase"/>
    <property type="match status" value="1"/>
</dbReference>
<dbReference type="EMBL" id="CAMXCH010000001">
    <property type="protein sequence ID" value="CAI3935879.1"/>
    <property type="molecule type" value="Genomic_DNA"/>
</dbReference>
<dbReference type="SMART" id="SM00014">
    <property type="entry name" value="acidPPc"/>
    <property type="match status" value="1"/>
</dbReference>